<feature type="transmembrane region" description="Helical" evidence="6">
    <location>
        <begin position="187"/>
        <end position="213"/>
    </location>
</feature>
<evidence type="ECO:0000256" key="2">
    <source>
        <dbReference type="ARBA" id="ARBA00022475"/>
    </source>
</evidence>
<evidence type="ECO:0000256" key="6">
    <source>
        <dbReference type="SAM" id="Phobius"/>
    </source>
</evidence>
<keyword evidence="4 6" id="KW-1133">Transmembrane helix</keyword>
<dbReference type="AlphaFoldDB" id="A0A8S0XIL0"/>
<dbReference type="InterPro" id="IPR017039">
    <property type="entry name" value="Virul_fac_BrkB"/>
</dbReference>
<reference evidence="7 8" key="1">
    <citation type="submission" date="2020-02" db="EMBL/GenBank/DDBJ databases">
        <authorList>
            <person name="Hogendoorn C."/>
        </authorList>
    </citation>
    <scope>NUCLEOTIDE SEQUENCE [LARGE SCALE GENOMIC DNA]</scope>
    <source>
        <strain evidence="7">METHB21</strain>
    </source>
</reference>
<keyword evidence="5 6" id="KW-0472">Membrane</keyword>
<feature type="transmembrane region" description="Helical" evidence="6">
    <location>
        <begin position="219"/>
        <end position="248"/>
    </location>
</feature>
<dbReference type="GO" id="GO:0005886">
    <property type="term" value="C:plasma membrane"/>
    <property type="evidence" value="ECO:0007669"/>
    <property type="project" value="UniProtKB-SubCell"/>
</dbReference>
<protein>
    <submittedName>
        <fullName evidence="7">Ribonuclease BN</fullName>
    </submittedName>
</protein>
<feature type="transmembrane region" description="Helical" evidence="6">
    <location>
        <begin position="139"/>
        <end position="159"/>
    </location>
</feature>
<keyword evidence="2" id="KW-1003">Cell membrane</keyword>
<dbReference type="PIRSF" id="PIRSF035875">
    <property type="entry name" value="RNase_BN"/>
    <property type="match status" value="1"/>
</dbReference>
<evidence type="ECO:0000313" key="8">
    <source>
        <dbReference type="Proteomes" id="UP000494216"/>
    </source>
</evidence>
<dbReference type="PANTHER" id="PTHR30213:SF1">
    <property type="entry name" value="INNER MEMBRANE PROTEIN YHJD"/>
    <property type="match status" value="1"/>
</dbReference>
<comment type="caution">
    <text evidence="7">The sequence shown here is derived from an EMBL/GenBank/DDBJ whole genome shotgun (WGS) entry which is preliminary data.</text>
</comment>
<evidence type="ECO:0000256" key="4">
    <source>
        <dbReference type="ARBA" id="ARBA00022989"/>
    </source>
</evidence>
<dbReference type="EMBL" id="CADCXN010000058">
    <property type="protein sequence ID" value="CAA9890876.1"/>
    <property type="molecule type" value="Genomic_DNA"/>
</dbReference>
<gene>
    <name evidence="7" type="ORF">METHB2_30080</name>
</gene>
<feature type="transmembrane region" description="Helical" evidence="6">
    <location>
        <begin position="291"/>
        <end position="314"/>
    </location>
</feature>
<comment type="subcellular location">
    <subcellularLocation>
        <location evidence="1">Cell membrane</location>
        <topology evidence="1">Multi-pass membrane protein</topology>
    </subcellularLocation>
</comment>
<keyword evidence="8" id="KW-1185">Reference proteome</keyword>
<sequence>MPADTRRLTKAVETSARFSKQALIWLKEALPLWQRRSAAIGAQAIRELPRWRRCGAALLSQSVREWMAHRAISKGAAVAFYALFSLTPILVLAIAVAGYFFGAEAAQGRIIAQMQALIGPNGAQAVNALLAAARNTESGIIASAVATGLLLVGATSVFVEVKDSLDEMWGTNKPEASPLGMVLKTRLLCFGLVLVLAFLLLVSLVISAILGVLHDYVGGLWQVAALLLSPLASLLSFAVIASLFAVIYKMLPEAPLTWKEAWWGAAFTALLFSLGKYAIGAYLGNSGVTSSFGAAGSVIALLLWVYYSAQIFFFGAEFTRQLAVQIGSLQPAHQPAPESA</sequence>
<evidence type="ECO:0000313" key="7">
    <source>
        <dbReference type="EMBL" id="CAA9890876.1"/>
    </source>
</evidence>
<name>A0A8S0XIL0_9GAMM</name>
<evidence type="ECO:0000256" key="5">
    <source>
        <dbReference type="ARBA" id="ARBA00023136"/>
    </source>
</evidence>
<accession>A0A8S0XIL0</accession>
<keyword evidence="3 6" id="KW-0812">Transmembrane</keyword>
<dbReference type="Proteomes" id="UP000494216">
    <property type="component" value="Unassembled WGS sequence"/>
</dbReference>
<organism evidence="7 8">
    <name type="scientific">Candidatus Methylobacter favarea</name>
    <dbReference type="NCBI Taxonomy" id="2707345"/>
    <lineage>
        <taxon>Bacteria</taxon>
        <taxon>Pseudomonadati</taxon>
        <taxon>Pseudomonadota</taxon>
        <taxon>Gammaproteobacteria</taxon>
        <taxon>Methylococcales</taxon>
        <taxon>Methylococcaceae</taxon>
        <taxon>Methylobacter</taxon>
    </lineage>
</organism>
<feature type="transmembrane region" description="Helical" evidence="6">
    <location>
        <begin position="260"/>
        <end position="279"/>
    </location>
</feature>
<proteinExistence type="predicted"/>
<dbReference type="Pfam" id="PF03631">
    <property type="entry name" value="Virul_fac_BrkB"/>
    <property type="match status" value="1"/>
</dbReference>
<evidence type="ECO:0000256" key="3">
    <source>
        <dbReference type="ARBA" id="ARBA00022692"/>
    </source>
</evidence>
<dbReference type="PANTHER" id="PTHR30213">
    <property type="entry name" value="INNER MEMBRANE PROTEIN YHJD"/>
    <property type="match status" value="1"/>
</dbReference>
<feature type="transmembrane region" description="Helical" evidence="6">
    <location>
        <begin position="78"/>
        <end position="101"/>
    </location>
</feature>
<evidence type="ECO:0000256" key="1">
    <source>
        <dbReference type="ARBA" id="ARBA00004651"/>
    </source>
</evidence>